<dbReference type="PANTHER" id="PTHR32141:SF26">
    <property type="entry name" value="OS08G0328600 PROTEIN"/>
    <property type="match status" value="1"/>
</dbReference>
<feature type="domain" description="F-box" evidence="2">
    <location>
        <begin position="2"/>
        <end position="52"/>
    </location>
</feature>
<accession>A0A5J9UJM3</accession>
<evidence type="ECO:0000313" key="3">
    <source>
        <dbReference type="EMBL" id="TVU23902.1"/>
    </source>
</evidence>
<evidence type="ECO:0000313" key="4">
    <source>
        <dbReference type="Proteomes" id="UP000324897"/>
    </source>
</evidence>
<dbReference type="Gramene" id="TVU23902">
    <property type="protein sequence ID" value="TVU23902"/>
    <property type="gene ID" value="EJB05_26289"/>
</dbReference>
<dbReference type="Proteomes" id="UP000324897">
    <property type="component" value="Chromosome 2"/>
</dbReference>
<dbReference type="EMBL" id="RWGY01000013">
    <property type="protein sequence ID" value="TVU23902.1"/>
    <property type="molecule type" value="Genomic_DNA"/>
</dbReference>
<dbReference type="PROSITE" id="PS50181">
    <property type="entry name" value="FBOX"/>
    <property type="match status" value="1"/>
</dbReference>
<evidence type="ECO:0000259" key="2">
    <source>
        <dbReference type="PROSITE" id="PS50181"/>
    </source>
</evidence>
<evidence type="ECO:0000256" key="1">
    <source>
        <dbReference type="SAM" id="MobiDB-lite"/>
    </source>
</evidence>
<dbReference type="AlphaFoldDB" id="A0A5J9UJM3"/>
<dbReference type="InterPro" id="IPR001810">
    <property type="entry name" value="F-box_dom"/>
</dbReference>
<sequence length="846" mass="91857">MADRLSALPDDLLRRVLYFAPAKEGASTAVLSRRWRSLWRTSGAVNNDWRSYHRAHGSDEATFRSLVKVFLPAVKAALDAAEGPLTRLTFHVEADDLVFNLVMLPGTFDRNLIDLALDHPAARHLEELRVAAVNNYRQEPAGNLQFYYWFHFASLPTETLRDLQLVNCSYLTPAPPGTIFPRLTALRLEGCNNVPIDCLQDTIEAAPQLVTLHLESSKITGKITVDGVQRRHHRLHCPAVTALVFEDCTWPCEEEEEAMLELDLPRGKPVARRGASKRRAATATVWVEEVTGGTYPKGSSIESDTMVVAVVMSIGRKVLAAMLIMGTAEVVVTVEGEVSAREVTAVGVEKAMVVVGTIVAGTTLAAAITMIATGERRKGEEAKDSGDTQMKDADADAANDTKDKELNDEEAKEKKVHEMVEEVLNRAMDMLFNEVADQVIAEDDQVLDNISHAQQVESDPALTSDKLVGGHTVTVTRADNVDVLFSSANITDMQQGDGVLADASSLVPVTVRTPDHASSIGMATPDMVGPVAATVGHASYLASVPPVATHAALMEMADLSVTAAVPTPGTAHTLEPEHASCDTALTLAETTHVAPMEVAATPITTAEMAVPRTADSSSQAMSGLGHIPDSDELHEAVAGFENDMGQLPGPEPDESHSVLVSGSPKKNAHASTNTLEGEKIDIMQLQSLPRRALQDVCKRNGIRANMKNKDMVAAILDLSQRTGGVAAQSSVGTQAQLDFDKCYYHFRHRKRQPISSGRDDDDKTYDDVVSDVPGLSKRSFNCLQSCLRRVSLQFRMDVPNCFRVQLTKFFAENSQVLGELYVDDGSHKRCEHMNWMNLSNSPDTAT</sequence>
<feature type="region of interest" description="Disordered" evidence="1">
    <location>
        <begin position="377"/>
        <end position="415"/>
    </location>
</feature>
<dbReference type="Pfam" id="PF00646">
    <property type="entry name" value="F-box"/>
    <property type="match status" value="1"/>
</dbReference>
<dbReference type="InterPro" id="IPR036047">
    <property type="entry name" value="F-box-like_dom_sf"/>
</dbReference>
<reference evidence="3 4" key="1">
    <citation type="journal article" date="2019" name="Sci. Rep.">
        <title>A high-quality genome of Eragrostis curvula grass provides insights into Poaceae evolution and supports new strategies to enhance forage quality.</title>
        <authorList>
            <person name="Carballo J."/>
            <person name="Santos B.A.C.M."/>
            <person name="Zappacosta D."/>
            <person name="Garbus I."/>
            <person name="Selva J.P."/>
            <person name="Gallo C.A."/>
            <person name="Diaz A."/>
            <person name="Albertini E."/>
            <person name="Caccamo M."/>
            <person name="Echenique V."/>
        </authorList>
    </citation>
    <scope>NUCLEOTIDE SEQUENCE [LARGE SCALE GENOMIC DNA]</scope>
    <source>
        <strain evidence="4">cv. Victoria</strain>
        <tissue evidence="3">Leaf</tissue>
    </source>
</reference>
<dbReference type="CDD" id="cd22160">
    <property type="entry name" value="F-box_AtFBL13-like"/>
    <property type="match status" value="1"/>
</dbReference>
<protein>
    <recommendedName>
        <fullName evidence="2">F-box domain-containing protein</fullName>
    </recommendedName>
</protein>
<organism evidence="3 4">
    <name type="scientific">Eragrostis curvula</name>
    <name type="common">weeping love grass</name>
    <dbReference type="NCBI Taxonomy" id="38414"/>
    <lineage>
        <taxon>Eukaryota</taxon>
        <taxon>Viridiplantae</taxon>
        <taxon>Streptophyta</taxon>
        <taxon>Embryophyta</taxon>
        <taxon>Tracheophyta</taxon>
        <taxon>Spermatophyta</taxon>
        <taxon>Magnoliopsida</taxon>
        <taxon>Liliopsida</taxon>
        <taxon>Poales</taxon>
        <taxon>Poaceae</taxon>
        <taxon>PACMAD clade</taxon>
        <taxon>Chloridoideae</taxon>
        <taxon>Eragrostideae</taxon>
        <taxon>Eragrostidinae</taxon>
        <taxon>Eragrostis</taxon>
    </lineage>
</organism>
<dbReference type="OrthoDB" id="670854at2759"/>
<name>A0A5J9UJM3_9POAL</name>
<keyword evidence="4" id="KW-1185">Reference proteome</keyword>
<dbReference type="InterPro" id="IPR055302">
    <property type="entry name" value="F-box_dom-containing"/>
</dbReference>
<dbReference type="SUPFAM" id="SSF52047">
    <property type="entry name" value="RNI-like"/>
    <property type="match status" value="1"/>
</dbReference>
<feature type="non-terminal residue" evidence="3">
    <location>
        <position position="1"/>
    </location>
</feature>
<gene>
    <name evidence="3" type="ORF">EJB05_26289</name>
</gene>
<comment type="caution">
    <text evidence="3">The sequence shown here is derived from an EMBL/GenBank/DDBJ whole genome shotgun (WGS) entry which is preliminary data.</text>
</comment>
<dbReference type="SUPFAM" id="SSF81383">
    <property type="entry name" value="F-box domain"/>
    <property type="match status" value="1"/>
</dbReference>
<dbReference type="PANTHER" id="PTHR32141">
    <property type="match status" value="1"/>
</dbReference>
<dbReference type="InterPro" id="IPR053781">
    <property type="entry name" value="F-box_AtFBL13-like"/>
</dbReference>
<proteinExistence type="predicted"/>
<feature type="region of interest" description="Disordered" evidence="1">
    <location>
        <begin position="651"/>
        <end position="672"/>
    </location>
</feature>